<dbReference type="HOGENOM" id="CLU_005126_9_0_2"/>
<sequence>MALSLLANVDVILGFAILILTIFYRFEFPPVLGFLVIGMLIGPYGLEIVNGGEIVDLSTELGVIFLLFTIGIELSLNELKKMKKALLLGGTLHFLFTTILFFILCIVLGFSPITSIFICFLISHSSTAVVLKILQDRNEVFTPHGKISLAVLIFQDLAIVPQIMIAPMLTGSSVNFEGALPDVFIKGSLILLVFILSAKFIVPWIFYHVGRTGSKELFLVSVVFICLSASVFTSSIGLSLALGAFLAGIVISGSQYSQQAMGNVSPLKDMFMSFFFVSVGMLLDINYVIDNLPVLTFATIGIIVLKSIAGIMGTFLLGSSLRTTILTGVALSQIGEFSFVLATLGVEYSLLTREFYQEFMAVSILSMAITPFLINASYKSADTLIRKVSGMPHGMKLVHGLYSEPIKEEEQAEPGVKDHLIIVGFGFTGRTVSKAAKAAGIPYIIVEANPETVKQEKQKGENIHYGDATLEAVLEHAGVKNARVLIIGISDAAATGKIVEISKQLNPNICIIAKVRDLQEMKHLNALGADEIIPVQYETSVEIFVRLLEKYLIPREDIEKLVNEVRANGYRMMRKLSVNTGIDNEFDIKYGLPGVEIQVLKVGHGSSLDGKTLADLDFRKKHGVTVLSVSRGSDLICNPEDNFLLQAKDACILLGKPEDLCSIRKFFEGVQG</sequence>
<dbReference type="STRING" id="523844.MSTHT_1379"/>
<dbReference type="Pfam" id="PF02080">
    <property type="entry name" value="TrkA_C"/>
    <property type="match status" value="1"/>
</dbReference>
<comment type="similarity">
    <text evidence="2">Belongs to the monovalent cation:proton antiporter 2 (CPA2) transporter (TC 2.A.37) family.</text>
</comment>
<feature type="transmembrane region" description="Helical" evidence="7">
    <location>
        <begin position="61"/>
        <end position="79"/>
    </location>
</feature>
<dbReference type="PANTHER" id="PTHR42751:SF3">
    <property type="entry name" value="SODIUM_GLUTAMATE SYMPORTER"/>
    <property type="match status" value="1"/>
</dbReference>
<feature type="domain" description="RCK C-terminal" evidence="9">
    <location>
        <begin position="583"/>
        <end position="669"/>
    </location>
</feature>
<keyword evidence="6 7" id="KW-0472">Membrane</keyword>
<dbReference type="InterPro" id="IPR003148">
    <property type="entry name" value="RCK_N"/>
</dbReference>
<proteinExistence type="inferred from homology"/>
<dbReference type="Gene3D" id="1.20.1530.20">
    <property type="match status" value="1"/>
</dbReference>
<evidence type="ECO:0000256" key="7">
    <source>
        <dbReference type="SAM" id="Phobius"/>
    </source>
</evidence>
<feature type="transmembrane region" description="Helical" evidence="7">
    <location>
        <begin position="31"/>
        <end position="49"/>
    </location>
</feature>
<accession>A0A0E3KPP6</accession>
<evidence type="ECO:0000313" key="11">
    <source>
        <dbReference type="Proteomes" id="UP000066529"/>
    </source>
</evidence>
<gene>
    <name evidence="10" type="ORF">MSTHT_1379</name>
</gene>
<dbReference type="SUPFAM" id="SSF116726">
    <property type="entry name" value="TrkA C-terminal domain-like"/>
    <property type="match status" value="1"/>
</dbReference>
<name>A0A0E3KPP6_METTT</name>
<keyword evidence="5 7" id="KW-1133">Transmembrane helix</keyword>
<evidence type="ECO:0000259" key="9">
    <source>
        <dbReference type="PROSITE" id="PS51202"/>
    </source>
</evidence>
<dbReference type="InterPro" id="IPR006037">
    <property type="entry name" value="RCK_C"/>
</dbReference>
<dbReference type="PROSITE" id="PS51201">
    <property type="entry name" value="RCK_N"/>
    <property type="match status" value="1"/>
</dbReference>
<dbReference type="PANTHER" id="PTHR42751">
    <property type="entry name" value="SODIUM/HYDROGEN EXCHANGER FAMILY/TRKA DOMAIN PROTEIN"/>
    <property type="match status" value="1"/>
</dbReference>
<evidence type="ECO:0000259" key="8">
    <source>
        <dbReference type="PROSITE" id="PS51201"/>
    </source>
</evidence>
<feature type="transmembrane region" description="Helical" evidence="7">
    <location>
        <begin position="147"/>
        <end position="169"/>
    </location>
</feature>
<evidence type="ECO:0000256" key="2">
    <source>
        <dbReference type="ARBA" id="ARBA00005551"/>
    </source>
</evidence>
<feature type="transmembrane region" description="Helical" evidence="7">
    <location>
        <begin position="189"/>
        <end position="210"/>
    </location>
</feature>
<feature type="transmembrane region" description="Helical" evidence="7">
    <location>
        <begin position="6"/>
        <end position="24"/>
    </location>
</feature>
<dbReference type="Proteomes" id="UP000066529">
    <property type="component" value="Chromosome"/>
</dbReference>
<dbReference type="PATRIC" id="fig|523844.20.peg.1734"/>
<evidence type="ECO:0000256" key="4">
    <source>
        <dbReference type="ARBA" id="ARBA00022692"/>
    </source>
</evidence>
<evidence type="ECO:0000256" key="6">
    <source>
        <dbReference type="ARBA" id="ARBA00023136"/>
    </source>
</evidence>
<dbReference type="Pfam" id="PF00999">
    <property type="entry name" value="Na_H_Exchanger"/>
    <property type="match status" value="1"/>
</dbReference>
<dbReference type="InterPro" id="IPR036721">
    <property type="entry name" value="RCK_C_sf"/>
</dbReference>
<dbReference type="InterPro" id="IPR038770">
    <property type="entry name" value="Na+/solute_symporter_sf"/>
</dbReference>
<dbReference type="GO" id="GO:1902600">
    <property type="term" value="P:proton transmembrane transport"/>
    <property type="evidence" value="ECO:0007669"/>
    <property type="project" value="InterPro"/>
</dbReference>
<reference evidence="10 11" key="1">
    <citation type="submission" date="2014-07" db="EMBL/GenBank/DDBJ databases">
        <title>Methanogenic archaea and the global carbon cycle.</title>
        <authorList>
            <person name="Henriksen J.R."/>
            <person name="Luke J."/>
            <person name="Reinhart S."/>
            <person name="Benedict M.N."/>
            <person name="Youngblut N.D."/>
            <person name="Metcalf M.E."/>
            <person name="Whitaker R.J."/>
            <person name="Metcalf W.W."/>
        </authorList>
    </citation>
    <scope>NUCLEOTIDE SEQUENCE [LARGE SCALE GENOMIC DNA]</scope>
    <source>
        <strain evidence="11">ATCC 43570 / DSM 1825 / OCM 12 / VKM B-1830 / TM-1</strain>
    </source>
</reference>
<protein>
    <submittedName>
        <fullName evidence="10">Glutathione-regulated potassium-efflux system protein KefC</fullName>
    </submittedName>
</protein>
<feature type="transmembrane region" description="Helical" evidence="7">
    <location>
        <begin position="217"/>
        <end position="250"/>
    </location>
</feature>
<evidence type="ECO:0000256" key="3">
    <source>
        <dbReference type="ARBA" id="ARBA00022448"/>
    </source>
</evidence>
<dbReference type="GO" id="GO:0016020">
    <property type="term" value="C:membrane"/>
    <property type="evidence" value="ECO:0007669"/>
    <property type="project" value="UniProtKB-SubCell"/>
</dbReference>
<feature type="domain" description="RCK N-terminal" evidence="8">
    <location>
        <begin position="417"/>
        <end position="534"/>
    </location>
</feature>
<dbReference type="GeneID" id="41603271"/>
<comment type="subcellular location">
    <subcellularLocation>
        <location evidence="1">Membrane</location>
        <topology evidence="1">Multi-pass membrane protein</topology>
    </subcellularLocation>
</comment>
<dbReference type="InterPro" id="IPR006153">
    <property type="entry name" value="Cation/H_exchanger_TM"/>
</dbReference>
<evidence type="ECO:0000313" key="10">
    <source>
        <dbReference type="EMBL" id="AKB13137.1"/>
    </source>
</evidence>
<dbReference type="PROSITE" id="PS51202">
    <property type="entry name" value="RCK_C"/>
    <property type="match status" value="1"/>
</dbReference>
<dbReference type="RefSeq" id="WP_048167206.1">
    <property type="nucleotide sequence ID" value="NZ_CP009501.1"/>
</dbReference>
<keyword evidence="3" id="KW-0813">Transport</keyword>
<dbReference type="AlphaFoldDB" id="A0A0E3KPP6"/>
<dbReference type="EMBL" id="CP009501">
    <property type="protein sequence ID" value="AKB13137.1"/>
    <property type="molecule type" value="Genomic_DNA"/>
</dbReference>
<dbReference type="Pfam" id="PF02254">
    <property type="entry name" value="TrkA_N"/>
    <property type="match status" value="1"/>
</dbReference>
<feature type="transmembrane region" description="Helical" evidence="7">
    <location>
        <begin position="296"/>
        <end position="318"/>
    </location>
</feature>
<dbReference type="KEGG" id="mthr:MSTHT_1379"/>
<dbReference type="SUPFAM" id="SSF51735">
    <property type="entry name" value="NAD(P)-binding Rossmann-fold domains"/>
    <property type="match status" value="1"/>
</dbReference>
<evidence type="ECO:0000256" key="1">
    <source>
        <dbReference type="ARBA" id="ARBA00004141"/>
    </source>
</evidence>
<dbReference type="GO" id="GO:0008324">
    <property type="term" value="F:monoatomic cation transmembrane transporter activity"/>
    <property type="evidence" value="ECO:0007669"/>
    <property type="project" value="InterPro"/>
</dbReference>
<dbReference type="GO" id="GO:0015297">
    <property type="term" value="F:antiporter activity"/>
    <property type="evidence" value="ECO:0007669"/>
    <property type="project" value="InterPro"/>
</dbReference>
<evidence type="ECO:0000256" key="5">
    <source>
        <dbReference type="ARBA" id="ARBA00022989"/>
    </source>
</evidence>
<dbReference type="GO" id="GO:0006813">
    <property type="term" value="P:potassium ion transport"/>
    <property type="evidence" value="ECO:0007669"/>
    <property type="project" value="InterPro"/>
</dbReference>
<keyword evidence="4 7" id="KW-0812">Transmembrane</keyword>
<feature type="transmembrane region" description="Helical" evidence="7">
    <location>
        <begin position="270"/>
        <end position="289"/>
    </location>
</feature>
<dbReference type="OrthoDB" id="43518at2157"/>
<feature type="transmembrane region" description="Helical" evidence="7">
    <location>
        <begin position="86"/>
        <end position="109"/>
    </location>
</feature>
<feature type="transmembrane region" description="Helical" evidence="7">
    <location>
        <begin position="115"/>
        <end position="135"/>
    </location>
</feature>
<dbReference type="Gene3D" id="3.40.50.720">
    <property type="entry name" value="NAD(P)-binding Rossmann-like Domain"/>
    <property type="match status" value="1"/>
</dbReference>
<dbReference type="Gene3D" id="3.30.70.1450">
    <property type="entry name" value="Regulator of K+ conductance, C-terminal domain"/>
    <property type="match status" value="1"/>
</dbReference>
<organism evidence="10 11">
    <name type="scientific">Methanosarcina thermophila (strain ATCC 43570 / DSM 1825 / OCM 12 / VKM B-1830 / TM-1)</name>
    <dbReference type="NCBI Taxonomy" id="523844"/>
    <lineage>
        <taxon>Archaea</taxon>
        <taxon>Methanobacteriati</taxon>
        <taxon>Methanobacteriota</taxon>
        <taxon>Stenosarchaea group</taxon>
        <taxon>Methanomicrobia</taxon>
        <taxon>Methanosarcinales</taxon>
        <taxon>Methanosarcinaceae</taxon>
        <taxon>Methanosarcina</taxon>
    </lineage>
</organism>
<dbReference type="InterPro" id="IPR036291">
    <property type="entry name" value="NAD(P)-bd_dom_sf"/>
</dbReference>